<dbReference type="InterPro" id="IPR011990">
    <property type="entry name" value="TPR-like_helical_dom_sf"/>
</dbReference>
<evidence type="ECO:0000313" key="9">
    <source>
        <dbReference type="EMBL" id="EJW02099.1"/>
    </source>
</evidence>
<keyword evidence="10" id="KW-1185">Reference proteome</keyword>
<reference evidence="9 10" key="1">
    <citation type="submission" date="2011-08" db="EMBL/GenBank/DDBJ databases">
        <authorList>
            <person name="Liu Z.J."/>
            <person name="Shi F.L."/>
            <person name="Lu J.Q."/>
            <person name="Li M."/>
            <person name="Wang Z.L."/>
        </authorList>
    </citation>
    <scope>NUCLEOTIDE SEQUENCE [LARGE SCALE GENOMIC DNA]</scope>
    <source>
        <strain evidence="9 10">USNM 41457</strain>
    </source>
</reference>
<dbReference type="FunCoup" id="J9D3I4">
    <property type="interactions" value="122"/>
</dbReference>
<evidence type="ECO:0000256" key="4">
    <source>
        <dbReference type="ARBA" id="ARBA00022892"/>
    </source>
</evidence>
<name>J9D3I4_EDHAE</name>
<evidence type="ECO:0000256" key="1">
    <source>
        <dbReference type="ARBA" id="ARBA00004170"/>
    </source>
</evidence>
<dbReference type="Proteomes" id="UP000003163">
    <property type="component" value="Unassembled WGS sequence"/>
</dbReference>
<evidence type="ECO:0000256" key="8">
    <source>
        <dbReference type="ARBA" id="ARBA00042485"/>
    </source>
</evidence>
<dbReference type="GO" id="GO:0005483">
    <property type="term" value="F:soluble NSF attachment protein activity"/>
    <property type="evidence" value="ECO:0007669"/>
    <property type="project" value="TreeGrafter"/>
</dbReference>
<dbReference type="SUPFAM" id="SSF48452">
    <property type="entry name" value="TPR-like"/>
    <property type="match status" value="1"/>
</dbReference>
<comment type="caution">
    <text evidence="9">The sequence shown here is derived from an EMBL/GenBank/DDBJ whole genome shotgun (WGS) entry which is preliminary data.</text>
</comment>
<keyword evidence="4" id="KW-0931">ER-Golgi transport</keyword>
<evidence type="ECO:0000313" key="10">
    <source>
        <dbReference type="Proteomes" id="UP000003163"/>
    </source>
</evidence>
<keyword evidence="3" id="KW-0813">Transport</keyword>
<comment type="similarity">
    <text evidence="2">Belongs to the SNAP family.</text>
</comment>
<evidence type="ECO:0000256" key="3">
    <source>
        <dbReference type="ARBA" id="ARBA00022448"/>
    </source>
</evidence>
<proteinExistence type="inferred from homology"/>
<dbReference type="VEuPathDB" id="MicrosporidiaDB:EDEG_03459"/>
<dbReference type="OMA" id="RASECAW"/>
<keyword evidence="6" id="KW-0472">Membrane</keyword>
<keyword evidence="5" id="KW-0653">Protein transport</keyword>
<accession>J9D3I4</accession>
<dbReference type="GO" id="GO:0016192">
    <property type="term" value="P:vesicle-mediated transport"/>
    <property type="evidence" value="ECO:0007669"/>
    <property type="project" value="UniProtKB-KW"/>
</dbReference>
<dbReference type="Pfam" id="PF14938">
    <property type="entry name" value="SNAP"/>
    <property type="match status" value="1"/>
</dbReference>
<reference evidence="10" key="2">
    <citation type="submission" date="2015-07" db="EMBL/GenBank/DDBJ databases">
        <title>Contrasting host-pathogen interactions and genome evolution in two generalist and specialist microsporidian pathogens of mosquitoes.</title>
        <authorList>
            <consortium name="The Broad Institute Genomics Platform"/>
            <consortium name="The Broad Institute Genome Sequencing Center for Infectious Disease"/>
            <person name="Cuomo C.A."/>
            <person name="Sanscrainte N.D."/>
            <person name="Goldberg J.M."/>
            <person name="Heiman D."/>
            <person name="Young S."/>
            <person name="Zeng Q."/>
            <person name="Becnel J.J."/>
            <person name="Birren B.W."/>
        </authorList>
    </citation>
    <scope>NUCLEOTIDE SEQUENCE [LARGE SCALE GENOMIC DNA]</scope>
    <source>
        <strain evidence="10">USNM 41457</strain>
    </source>
</reference>
<dbReference type="InterPro" id="IPR000744">
    <property type="entry name" value="NSF_attach"/>
</dbReference>
<dbReference type="EMBL" id="AFBI03000090">
    <property type="protein sequence ID" value="EJW02099.1"/>
    <property type="molecule type" value="Genomic_DNA"/>
</dbReference>
<dbReference type="PANTHER" id="PTHR13768:SF2">
    <property type="entry name" value="GAMMA-SOLUBLE NSF ATTACHMENT PROTEIN"/>
    <property type="match status" value="1"/>
</dbReference>
<comment type="subcellular location">
    <subcellularLocation>
        <location evidence="1">Membrane</location>
        <topology evidence="1">Peripheral membrane protein</topology>
    </subcellularLocation>
</comment>
<evidence type="ECO:0000256" key="7">
    <source>
        <dbReference type="ARBA" id="ARBA00040047"/>
    </source>
</evidence>
<dbReference type="Gene3D" id="1.25.40.10">
    <property type="entry name" value="Tetratricopeptide repeat domain"/>
    <property type="match status" value="1"/>
</dbReference>
<gene>
    <name evidence="9" type="ORF">EDEG_03459</name>
</gene>
<dbReference type="InParanoid" id="J9D3I4"/>
<dbReference type="HOGENOM" id="CLU_987039_0_0_1"/>
<dbReference type="GO" id="GO:0006886">
    <property type="term" value="P:intracellular protein transport"/>
    <property type="evidence" value="ECO:0007669"/>
    <property type="project" value="InterPro"/>
</dbReference>
<evidence type="ECO:0000256" key="5">
    <source>
        <dbReference type="ARBA" id="ARBA00022927"/>
    </source>
</evidence>
<dbReference type="AlphaFoldDB" id="J9D3I4"/>
<evidence type="ECO:0000256" key="2">
    <source>
        <dbReference type="ARBA" id="ARBA00010050"/>
    </source>
</evidence>
<sequence>MAQHERQFLEEAEEKIKEAEKYLVKSHFPMSLFRTYDPMQAAELFQEAADLYNSMNMHNEAVNFFEKAAKTFAAVNCLGSKSQAAFCYLKAGDIFITNLDSSDDAVRCYEESALFYAASGSFSIAATRRKKAAEVLIQKEEYTKAEEQLETAIEYYTKANMNSCATQLLDDFLKVLLKTKNYEKAAQVFLKRAVSQLDKDFYNLCAFICYYFVKGDEQMQNIFEIIVGKKEKAIAECIINQNNHDELIELVTKYVDENKFRVDYIDLFDEFKKRTLPEFDIC</sequence>
<dbReference type="PANTHER" id="PTHR13768">
    <property type="entry name" value="SOLUBLE NSF ATTACHMENT PROTEIN SNAP"/>
    <property type="match status" value="1"/>
</dbReference>
<organism evidence="9 10">
    <name type="scientific">Edhazardia aedis (strain USNM 41457)</name>
    <name type="common">Microsporidian parasite</name>
    <dbReference type="NCBI Taxonomy" id="1003232"/>
    <lineage>
        <taxon>Eukaryota</taxon>
        <taxon>Fungi</taxon>
        <taxon>Fungi incertae sedis</taxon>
        <taxon>Microsporidia</taxon>
        <taxon>Edhazardia</taxon>
    </lineage>
</organism>
<evidence type="ECO:0000256" key="6">
    <source>
        <dbReference type="ARBA" id="ARBA00023136"/>
    </source>
</evidence>
<dbReference type="GO" id="GO:0005774">
    <property type="term" value="C:vacuolar membrane"/>
    <property type="evidence" value="ECO:0007669"/>
    <property type="project" value="TreeGrafter"/>
</dbReference>
<protein>
    <recommendedName>
        <fullName evidence="7">Gamma-soluble NSF attachment protein</fullName>
    </recommendedName>
    <alternativeName>
        <fullName evidence="8">N-ethylmaleimide-sensitive factor attachment protein gamma</fullName>
    </alternativeName>
</protein>
<dbReference type="GO" id="GO:0031201">
    <property type="term" value="C:SNARE complex"/>
    <property type="evidence" value="ECO:0007669"/>
    <property type="project" value="TreeGrafter"/>
</dbReference>
<dbReference type="GO" id="GO:0019905">
    <property type="term" value="F:syntaxin binding"/>
    <property type="evidence" value="ECO:0007669"/>
    <property type="project" value="TreeGrafter"/>
</dbReference>